<protein>
    <recommendedName>
        <fullName evidence="1">Phytase-like domain-containing protein</fullName>
    </recommendedName>
</protein>
<gene>
    <name evidence="2" type="ORF">AA309_16330</name>
</gene>
<dbReference type="STRING" id="1225564.AA309_16330"/>
<keyword evidence="3" id="KW-1185">Reference proteome</keyword>
<evidence type="ECO:0000259" key="1">
    <source>
        <dbReference type="Pfam" id="PF13449"/>
    </source>
</evidence>
<evidence type="ECO:0000313" key="2">
    <source>
        <dbReference type="EMBL" id="KLK91994.1"/>
    </source>
</evidence>
<reference evidence="2 3" key="1">
    <citation type="submission" date="2015-05" db="EMBL/GenBank/DDBJ databases">
        <title>Draft genome sequence of Microvirga vignae strain BR3299, a novel nitrogen fixing bacteria isolated from Brazil semi-aired region.</title>
        <authorList>
            <person name="Zilli J.E."/>
            <person name="Passos S.R."/>
            <person name="Leite J."/>
            <person name="Baldani J.I."/>
            <person name="Xavier G.R."/>
            <person name="Rumjaneck N.G."/>
            <person name="Simoes-Araujo J.L."/>
        </authorList>
    </citation>
    <scope>NUCLEOTIDE SEQUENCE [LARGE SCALE GENOMIC DNA]</scope>
    <source>
        <strain evidence="2 3">BR3299</strain>
    </source>
</reference>
<dbReference type="Proteomes" id="UP000035489">
    <property type="component" value="Unassembled WGS sequence"/>
</dbReference>
<sequence length="335" mass="35664">MRLFTRRNLLIGGGALTAVGAAGAAFAQRPQVFRNATRISIAAQPISRLSATDPDRTQFGSLLFRSGLSLKSDVSAFGGFSGLWRSARGQEIAALADNAQVLKARVETSDGRLSGLSNAVMAPLLLNNGQPARRSRYYDTESLAISGDVAFVGVERNHAVIRYERDREGSLIEGVPITVPKELKDLSSNGGLEALALAPQRSTLAGALVGIAEGGRGFILTGPRQGAFEMVGRDGYDVTDLAFLDTGDAIILERRFSLFGGFGCRLRRVASSAIKAGASVDGGTIYESEASHQIDNMEGLAVHHEGREIIVTLISDNNFNANLQRTLLLEFSLVA</sequence>
<dbReference type="InterPro" id="IPR014567">
    <property type="entry name" value="UCP031900"/>
</dbReference>
<feature type="domain" description="Phytase-like" evidence="1">
    <location>
        <begin position="76"/>
        <end position="319"/>
    </location>
</feature>
<proteinExistence type="predicted"/>
<dbReference type="PATRIC" id="fig|1225564.3.peg.4362"/>
<dbReference type="EMBL" id="LCYG01000042">
    <property type="protein sequence ID" value="KLK91994.1"/>
    <property type="molecule type" value="Genomic_DNA"/>
</dbReference>
<dbReference type="PIRSF" id="PIRSF031900">
    <property type="entry name" value="UCP031900"/>
    <property type="match status" value="1"/>
</dbReference>
<dbReference type="PROSITE" id="PS51318">
    <property type="entry name" value="TAT"/>
    <property type="match status" value="1"/>
</dbReference>
<evidence type="ECO:0000313" key="3">
    <source>
        <dbReference type="Proteomes" id="UP000035489"/>
    </source>
</evidence>
<dbReference type="AlphaFoldDB" id="A0A0H1RAB4"/>
<dbReference type="InterPro" id="IPR027372">
    <property type="entry name" value="Phytase-like_dom"/>
</dbReference>
<dbReference type="RefSeq" id="WP_047190080.1">
    <property type="nucleotide sequence ID" value="NZ_LCYG01000042.1"/>
</dbReference>
<comment type="caution">
    <text evidence="2">The sequence shown here is derived from an EMBL/GenBank/DDBJ whole genome shotgun (WGS) entry which is preliminary data.</text>
</comment>
<name>A0A0H1RAB4_9HYPH</name>
<dbReference type="OrthoDB" id="9798693at2"/>
<organism evidence="2 3">
    <name type="scientific">Microvirga vignae</name>
    <dbReference type="NCBI Taxonomy" id="1225564"/>
    <lineage>
        <taxon>Bacteria</taxon>
        <taxon>Pseudomonadati</taxon>
        <taxon>Pseudomonadota</taxon>
        <taxon>Alphaproteobacteria</taxon>
        <taxon>Hyphomicrobiales</taxon>
        <taxon>Methylobacteriaceae</taxon>
        <taxon>Microvirga</taxon>
    </lineage>
</organism>
<accession>A0A0H1RAB4</accession>
<dbReference type="Pfam" id="PF13449">
    <property type="entry name" value="Phytase-like"/>
    <property type="match status" value="1"/>
</dbReference>
<dbReference type="InterPro" id="IPR006311">
    <property type="entry name" value="TAT_signal"/>
</dbReference>